<keyword evidence="1" id="KW-0238">DNA-binding</keyword>
<feature type="transmembrane region" description="Helical" evidence="2">
    <location>
        <begin position="154"/>
        <end position="172"/>
    </location>
</feature>
<dbReference type="SUPFAM" id="SSF47413">
    <property type="entry name" value="lambda repressor-like DNA-binding domains"/>
    <property type="match status" value="1"/>
</dbReference>
<dbReference type="PANTHER" id="PTHR46558:SF13">
    <property type="entry name" value="HTH-TYPE TRANSCRIPTIONAL REGULATOR IMMR"/>
    <property type="match status" value="1"/>
</dbReference>
<dbReference type="PANTHER" id="PTHR46558">
    <property type="entry name" value="TRACRIPTIONAL REGULATORY PROTEIN-RELATED-RELATED"/>
    <property type="match status" value="1"/>
</dbReference>
<feature type="transmembrane region" description="Helical" evidence="2">
    <location>
        <begin position="109"/>
        <end position="127"/>
    </location>
</feature>
<reference evidence="5 6" key="1">
    <citation type="submission" date="2018-02" db="EMBL/GenBank/DDBJ databases">
        <authorList>
            <person name="Cohen D.B."/>
            <person name="Kent A.D."/>
        </authorList>
    </citation>
    <scope>NUCLEOTIDE SEQUENCE [LARGE SCALE GENOMIC DNA]</scope>
    <source>
        <strain evidence="5 6">CECT 9216</strain>
    </source>
</reference>
<name>A0A2N9KET4_9LACO</name>
<feature type="transmembrane region" description="Helical" evidence="2">
    <location>
        <begin position="178"/>
        <end position="197"/>
    </location>
</feature>
<evidence type="ECO:0000259" key="3">
    <source>
        <dbReference type="PROSITE" id="PS50943"/>
    </source>
</evidence>
<proteinExistence type="predicted"/>
<feature type="transmembrane region" description="Helical" evidence="2">
    <location>
        <begin position="84"/>
        <end position="103"/>
    </location>
</feature>
<dbReference type="Proteomes" id="UP000239237">
    <property type="component" value="Unassembled WGS sequence"/>
</dbReference>
<evidence type="ECO:0000313" key="4">
    <source>
        <dbReference type="EMBL" id="SPD93686.1"/>
    </source>
</evidence>
<keyword evidence="2" id="KW-0812">Transmembrane</keyword>
<dbReference type="InterPro" id="IPR010982">
    <property type="entry name" value="Lambda_DNA-bd_dom_sf"/>
</dbReference>
<reference evidence="4 7" key="2">
    <citation type="submission" date="2018-02" db="EMBL/GenBank/DDBJ databases">
        <authorList>
            <person name="Rodrigo-Torres L."/>
            <person name="Arahal R. D."/>
            <person name="Lucena T."/>
        </authorList>
    </citation>
    <scope>NUCLEOTIDE SEQUENCE [LARGE SCALE GENOMIC DNA]</scope>
    <source>
        <strain evidence="4 7">CECT 8486</strain>
    </source>
</reference>
<evidence type="ECO:0000256" key="1">
    <source>
        <dbReference type="ARBA" id="ARBA00023125"/>
    </source>
</evidence>
<keyword evidence="2" id="KW-1133">Transmembrane helix</keyword>
<dbReference type="EMBL" id="OKQU01000002">
    <property type="protein sequence ID" value="SPE09342.1"/>
    <property type="molecule type" value="Genomic_DNA"/>
</dbReference>
<sequence length="202" mass="23260">MKFGDRLKKSRLEKGLTQEQVAQNLYVTRQTISGWENEISYPDIINLIKLSDYYQVSLDTLLKEDRGMREYMEKKEVTKSLRPVYNMLMFTDLLLIVLLISNIMDFIKLGILFIPTLFLVLFTVYALNRLKSFDSSSSLGLTYEWQKYLSGYKGLKYALVLPTFIILSGLIISVLKGMLVGGSIFLAGLIILIPIVTKKRWH</sequence>
<dbReference type="Gene3D" id="1.10.260.40">
    <property type="entry name" value="lambda repressor-like DNA-binding domains"/>
    <property type="match status" value="1"/>
</dbReference>
<keyword evidence="7" id="KW-1185">Reference proteome</keyword>
<feature type="domain" description="HTH cro/C1-type" evidence="3">
    <location>
        <begin position="7"/>
        <end position="61"/>
    </location>
</feature>
<evidence type="ECO:0000313" key="5">
    <source>
        <dbReference type="EMBL" id="SPE09342.1"/>
    </source>
</evidence>
<dbReference type="EMBL" id="OKQR01000002">
    <property type="protein sequence ID" value="SPD93686.1"/>
    <property type="molecule type" value="Genomic_DNA"/>
</dbReference>
<dbReference type="CDD" id="cd00093">
    <property type="entry name" value="HTH_XRE"/>
    <property type="match status" value="1"/>
</dbReference>
<dbReference type="GO" id="GO:0003677">
    <property type="term" value="F:DNA binding"/>
    <property type="evidence" value="ECO:0007669"/>
    <property type="project" value="UniProtKB-KW"/>
</dbReference>
<gene>
    <name evidence="5" type="primary">immR_2</name>
    <name evidence="4" type="ORF">LES8486_01345</name>
    <name evidence="5" type="ORF">LES9216_01492</name>
</gene>
<dbReference type="AlphaFoldDB" id="A0A2N9KET4"/>
<protein>
    <submittedName>
        <fullName evidence="5">HTH-type transcriptional regulator ImmR</fullName>
    </submittedName>
</protein>
<evidence type="ECO:0000313" key="7">
    <source>
        <dbReference type="Proteomes" id="UP000239237"/>
    </source>
</evidence>
<dbReference type="Proteomes" id="UP000237923">
    <property type="component" value="Unassembled WGS sequence"/>
</dbReference>
<dbReference type="SMART" id="SM00530">
    <property type="entry name" value="HTH_XRE"/>
    <property type="match status" value="1"/>
</dbReference>
<dbReference type="RefSeq" id="WP_105299759.1">
    <property type="nucleotide sequence ID" value="NZ_CAURUR010000004.1"/>
</dbReference>
<dbReference type="InterPro" id="IPR001387">
    <property type="entry name" value="Cro/C1-type_HTH"/>
</dbReference>
<organism evidence="5 6">
    <name type="scientific">Leuconostoc suionicum</name>
    <dbReference type="NCBI Taxonomy" id="1511761"/>
    <lineage>
        <taxon>Bacteria</taxon>
        <taxon>Bacillati</taxon>
        <taxon>Bacillota</taxon>
        <taxon>Bacilli</taxon>
        <taxon>Lactobacillales</taxon>
        <taxon>Lactobacillaceae</taxon>
        <taxon>Leuconostoc</taxon>
    </lineage>
</organism>
<keyword evidence="2" id="KW-0472">Membrane</keyword>
<dbReference type="Pfam" id="PF01381">
    <property type="entry name" value="HTH_3"/>
    <property type="match status" value="1"/>
</dbReference>
<evidence type="ECO:0000256" key="2">
    <source>
        <dbReference type="SAM" id="Phobius"/>
    </source>
</evidence>
<accession>A0A2N9KET4</accession>
<evidence type="ECO:0000313" key="6">
    <source>
        <dbReference type="Proteomes" id="UP000237923"/>
    </source>
</evidence>
<dbReference type="PROSITE" id="PS50943">
    <property type="entry name" value="HTH_CROC1"/>
    <property type="match status" value="1"/>
</dbReference>